<keyword evidence="10" id="KW-1185">Reference proteome</keyword>
<evidence type="ECO:0000313" key="11">
    <source>
        <dbReference type="Proteomes" id="UP000030742"/>
    </source>
</evidence>
<dbReference type="SUPFAM" id="SSF50447">
    <property type="entry name" value="Translation proteins"/>
    <property type="match status" value="1"/>
</dbReference>
<dbReference type="STRING" id="77166.J3JY78"/>
<dbReference type="EMBL" id="BT128202">
    <property type="protein sequence ID" value="AEE63163.1"/>
    <property type="molecule type" value="mRNA"/>
</dbReference>
<dbReference type="AlphaFoldDB" id="J3JY78"/>
<organism evidence="6">
    <name type="scientific">Dendroctonus ponderosae</name>
    <name type="common">Mountain pine beetle</name>
    <dbReference type="NCBI Taxonomy" id="77166"/>
    <lineage>
        <taxon>Eukaryota</taxon>
        <taxon>Metazoa</taxon>
        <taxon>Ecdysozoa</taxon>
        <taxon>Arthropoda</taxon>
        <taxon>Hexapoda</taxon>
        <taxon>Insecta</taxon>
        <taxon>Pterygota</taxon>
        <taxon>Neoptera</taxon>
        <taxon>Endopterygota</taxon>
        <taxon>Coleoptera</taxon>
        <taxon>Polyphaga</taxon>
        <taxon>Cucujiformia</taxon>
        <taxon>Curculionidae</taxon>
        <taxon>Scolytinae</taxon>
        <taxon>Dendroctonus</taxon>
    </lineage>
</organism>
<dbReference type="EMBL" id="KB741247">
    <property type="protein sequence ID" value="ENN72040.1"/>
    <property type="molecule type" value="Genomic_DNA"/>
</dbReference>
<dbReference type="GO" id="GO:0006412">
    <property type="term" value="P:translation"/>
    <property type="evidence" value="ECO:0007669"/>
    <property type="project" value="InterPro"/>
</dbReference>
<gene>
    <name evidence="9" type="primary">109543556</name>
    <name evidence="8" type="ORF">D910_08706</name>
    <name evidence="7" type="ORF">YQE_11328</name>
</gene>
<evidence type="ECO:0000313" key="10">
    <source>
        <dbReference type="Proteomes" id="UP000019118"/>
    </source>
</evidence>
<dbReference type="PANTHER" id="PTHR10902">
    <property type="entry name" value="60S RIBOSOMAL PROTEIN L35A"/>
    <property type="match status" value="1"/>
</dbReference>
<dbReference type="GO" id="GO:1990904">
    <property type="term" value="C:ribonucleoprotein complex"/>
    <property type="evidence" value="ECO:0007669"/>
    <property type="project" value="UniProtKB-KW"/>
</dbReference>
<evidence type="ECO:0000256" key="4">
    <source>
        <dbReference type="ARBA" id="ARBA00035228"/>
    </source>
</evidence>
<protein>
    <recommendedName>
        <fullName evidence="4">Large ribosomal subunit protein eL33</fullName>
    </recommendedName>
    <alternativeName>
        <fullName evidence="5">60S ribosomal protein L35a</fullName>
    </alternativeName>
</protein>
<dbReference type="FunFam" id="2.40.10.190:FF:000001">
    <property type="entry name" value="60S ribosomal protein L35a"/>
    <property type="match status" value="1"/>
</dbReference>
<dbReference type="InterPro" id="IPR009000">
    <property type="entry name" value="Transl_B-barrel_sf"/>
</dbReference>
<evidence type="ECO:0000256" key="3">
    <source>
        <dbReference type="ARBA" id="ARBA00023274"/>
    </source>
</evidence>
<dbReference type="Gene3D" id="2.40.10.190">
    <property type="entry name" value="translation elongation factor selb, chain A, domain 4"/>
    <property type="match status" value="1"/>
</dbReference>
<dbReference type="OrthoDB" id="1166329at2759"/>
<evidence type="ECO:0000313" key="6">
    <source>
        <dbReference type="EMBL" id="AEE63163.1"/>
    </source>
</evidence>
<dbReference type="EMBL" id="KB632281">
    <property type="protein sequence ID" value="ERL91374.1"/>
    <property type="molecule type" value="Genomic_DNA"/>
</dbReference>
<dbReference type="Pfam" id="PF01247">
    <property type="entry name" value="Ribosomal_L35Ae"/>
    <property type="match status" value="1"/>
</dbReference>
<dbReference type="HOGENOM" id="CLU_100745_0_2_1"/>
<comment type="similarity">
    <text evidence="1">Belongs to the eukaryotic ribosomal protein eL33 family.</text>
</comment>
<reference evidence="6" key="1">
    <citation type="journal article" date="2012" name="Insect Biochem. Mol. Biol.">
        <title>Transcriptome and full-length cDNA resources for the mountain pine beetle, Dendroctonus ponderosae Hopkins, a major insect pest of pine forests.</title>
        <authorList>
            <person name="Keeling C.I."/>
            <person name="Henderson H."/>
            <person name="Li M."/>
            <person name="Yuen M."/>
            <person name="Clark E.L."/>
            <person name="Fraser J.D."/>
            <person name="Huber D.P."/>
            <person name="Liao N.Y."/>
            <person name="Roderick Docking T."/>
            <person name="Birol I."/>
            <person name="Chan S.K."/>
            <person name="Taylor G.A."/>
            <person name="Palmquist D."/>
            <person name="Jones S.J."/>
            <person name="Bohlmann J."/>
        </authorList>
    </citation>
    <scope>NUCLEOTIDE SEQUENCE</scope>
    <source>
        <tissue evidence="6">Whole emerged adults</tissue>
    </source>
</reference>
<keyword evidence="2" id="KW-0689">Ribosomal protein</keyword>
<dbReference type="OMA" id="YRTNKHH"/>
<dbReference type="Proteomes" id="UP000030742">
    <property type="component" value="Unassembled WGS sequence"/>
</dbReference>
<dbReference type="HAMAP" id="MF_00573">
    <property type="entry name" value="Ribosomal_eL33"/>
    <property type="match status" value="1"/>
</dbReference>
<dbReference type="Proteomes" id="UP000019118">
    <property type="component" value="Unassembled WGS sequence"/>
</dbReference>
<dbReference type="EnsemblMetazoa" id="XM_019913331.1">
    <property type="protein sequence ID" value="XP_019768890.1"/>
    <property type="gene ID" value="LOC109543556"/>
</dbReference>
<dbReference type="InterPro" id="IPR038661">
    <property type="entry name" value="Ribosomal_eL33_sf"/>
</dbReference>
<sequence length="144" mass="16099">MTNLRKVEAPKVAKAVAALTKKVQSVRRPTKRYGRLYATAVFTGYKRGLRNQHENTALLKVGGASTKEDSWFYVGKKCVAIYSAKNKTCVPGKPKSVKSHKRAIWGKITRPHGTSGALRAKFVRNLPGNFIGKRIRIMLYPSRI</sequence>
<evidence type="ECO:0000313" key="7">
    <source>
        <dbReference type="EMBL" id="ENN72040.1"/>
    </source>
</evidence>
<evidence type="ECO:0000256" key="5">
    <source>
        <dbReference type="ARBA" id="ARBA00035530"/>
    </source>
</evidence>
<reference evidence="9" key="3">
    <citation type="submission" date="2024-08" db="UniProtKB">
        <authorList>
            <consortium name="EnsemblMetazoa"/>
        </authorList>
    </citation>
    <scope>IDENTIFICATION</scope>
</reference>
<evidence type="ECO:0000256" key="1">
    <source>
        <dbReference type="ARBA" id="ARBA00009269"/>
    </source>
</evidence>
<reference evidence="10 11" key="2">
    <citation type="journal article" date="2013" name="Genome Biol.">
        <title>Draft genome of the mountain pine beetle, Dendroctonus ponderosae Hopkins, a major forest pest.</title>
        <authorList>
            <person name="Keeling C.I."/>
            <person name="Yuen M.M."/>
            <person name="Liao N.Y."/>
            <person name="Docking T.R."/>
            <person name="Chan S.K."/>
            <person name="Taylor G.A."/>
            <person name="Palmquist D.L."/>
            <person name="Jackman S.D."/>
            <person name="Nguyen A."/>
            <person name="Li M."/>
            <person name="Henderson H."/>
            <person name="Janes J.K."/>
            <person name="Zhao Y."/>
            <person name="Pandoh P."/>
            <person name="Moore R."/>
            <person name="Sperling F.A."/>
            <person name="Huber D.P."/>
            <person name="Birol I."/>
            <person name="Jones S.J."/>
            <person name="Bohlmann J."/>
        </authorList>
    </citation>
    <scope>NUCLEOTIDE SEQUENCE</scope>
</reference>
<proteinExistence type="evidence at transcript level"/>
<dbReference type="InterPro" id="IPR001780">
    <property type="entry name" value="Ribosomal_eL33"/>
</dbReference>
<dbReference type="GO" id="GO:0003735">
    <property type="term" value="F:structural constituent of ribosome"/>
    <property type="evidence" value="ECO:0007669"/>
    <property type="project" value="InterPro"/>
</dbReference>
<accession>J3JY78</accession>
<dbReference type="KEGG" id="dpa:109543556"/>
<keyword evidence="3" id="KW-0687">Ribonucleoprotein</keyword>
<evidence type="ECO:0000313" key="8">
    <source>
        <dbReference type="EMBL" id="ERL91374.1"/>
    </source>
</evidence>
<evidence type="ECO:0000256" key="2">
    <source>
        <dbReference type="ARBA" id="ARBA00022980"/>
    </source>
</evidence>
<evidence type="ECO:0000313" key="9">
    <source>
        <dbReference type="EnsemblMetazoa" id="XP_019768890.1"/>
    </source>
</evidence>
<name>J3JY78_DENPD</name>
<dbReference type="GO" id="GO:0005840">
    <property type="term" value="C:ribosome"/>
    <property type="evidence" value="ECO:0007669"/>
    <property type="project" value="UniProtKB-KW"/>
</dbReference>